<proteinExistence type="predicted"/>
<accession>A0A066WF39</accession>
<dbReference type="Proteomes" id="UP000027361">
    <property type="component" value="Unassembled WGS sequence"/>
</dbReference>
<sequence>MRKAARVWAKSAVETVDLAWWPTDELCRRGRLEVHVRAGSHVLPGEALQLNGRGSSSTDLNPRRQLVLFSSALFLVLTSSVLRPLASVHLPHIPFCLPLALYRLWNCPSDPPLISCGQPSSTPTIASTIYCTQATSILTNVSLSKLRLKPTLDS</sequence>
<dbReference type="GeneID" id="25261856"/>
<name>A0A066WF39_TILAU</name>
<evidence type="ECO:0000313" key="1">
    <source>
        <dbReference type="EMBL" id="KDN52356.1"/>
    </source>
</evidence>
<evidence type="ECO:0000313" key="2">
    <source>
        <dbReference type="Proteomes" id="UP000027361"/>
    </source>
</evidence>
<protein>
    <submittedName>
        <fullName evidence="1">Uncharacterized protein</fullName>
    </submittedName>
</protein>
<organism evidence="1 2">
    <name type="scientific">Tilletiaria anomala (strain ATCC 24038 / CBS 436.72 / UBC 951)</name>
    <dbReference type="NCBI Taxonomy" id="1037660"/>
    <lineage>
        <taxon>Eukaryota</taxon>
        <taxon>Fungi</taxon>
        <taxon>Dikarya</taxon>
        <taxon>Basidiomycota</taxon>
        <taxon>Ustilaginomycotina</taxon>
        <taxon>Exobasidiomycetes</taxon>
        <taxon>Georgefischeriales</taxon>
        <taxon>Tilletiariaceae</taxon>
        <taxon>Tilletiaria</taxon>
    </lineage>
</organism>
<comment type="caution">
    <text evidence="1">The sequence shown here is derived from an EMBL/GenBank/DDBJ whole genome shotgun (WGS) entry which is preliminary data.</text>
</comment>
<dbReference type="RefSeq" id="XP_013245147.1">
    <property type="nucleotide sequence ID" value="XM_013389693.1"/>
</dbReference>
<gene>
    <name evidence="1" type="ORF">K437DRAFT_17322</name>
</gene>
<dbReference type="InParanoid" id="A0A066WF39"/>
<reference evidence="1 2" key="1">
    <citation type="submission" date="2014-05" db="EMBL/GenBank/DDBJ databases">
        <title>Draft genome sequence of a rare smut relative, Tilletiaria anomala UBC 951.</title>
        <authorList>
            <consortium name="DOE Joint Genome Institute"/>
            <person name="Toome M."/>
            <person name="Kuo A."/>
            <person name="Henrissat B."/>
            <person name="Lipzen A."/>
            <person name="Tritt A."/>
            <person name="Yoshinaga Y."/>
            <person name="Zane M."/>
            <person name="Barry K."/>
            <person name="Grigoriev I.V."/>
            <person name="Spatafora J.W."/>
            <person name="Aimea M.C."/>
        </authorList>
    </citation>
    <scope>NUCLEOTIDE SEQUENCE [LARGE SCALE GENOMIC DNA]</scope>
    <source>
        <strain evidence="1 2">UBC 951</strain>
    </source>
</reference>
<dbReference type="AlphaFoldDB" id="A0A066WF39"/>
<dbReference type="EMBL" id="JMSN01000011">
    <property type="protein sequence ID" value="KDN52356.1"/>
    <property type="molecule type" value="Genomic_DNA"/>
</dbReference>
<keyword evidence="2" id="KW-1185">Reference proteome</keyword>
<dbReference type="HOGENOM" id="CLU_1705477_0_0_1"/>